<gene>
    <name evidence="4" type="ORF">FGO68_gene6136</name>
</gene>
<comment type="caution">
    <text evidence="4">The sequence shown here is derived from an EMBL/GenBank/DDBJ whole genome shotgun (WGS) entry which is preliminary data.</text>
</comment>
<name>A0A8J8NLK1_HALGN</name>
<keyword evidence="1" id="KW-0863">Zinc-finger</keyword>
<evidence type="ECO:0000256" key="2">
    <source>
        <dbReference type="SAM" id="MobiDB-lite"/>
    </source>
</evidence>
<evidence type="ECO:0000313" key="4">
    <source>
        <dbReference type="EMBL" id="TNV76800.1"/>
    </source>
</evidence>
<keyword evidence="5" id="KW-1185">Reference proteome</keyword>
<proteinExistence type="predicted"/>
<evidence type="ECO:0000256" key="1">
    <source>
        <dbReference type="PROSITE-ProRule" id="PRU00175"/>
    </source>
</evidence>
<dbReference type="InterPro" id="IPR001841">
    <property type="entry name" value="Znf_RING"/>
</dbReference>
<feature type="region of interest" description="Disordered" evidence="2">
    <location>
        <begin position="1"/>
        <end position="39"/>
    </location>
</feature>
<dbReference type="EMBL" id="RRYP01012938">
    <property type="protein sequence ID" value="TNV76800.1"/>
    <property type="molecule type" value="Genomic_DNA"/>
</dbReference>
<dbReference type="OrthoDB" id="287684at2759"/>
<evidence type="ECO:0000259" key="3">
    <source>
        <dbReference type="PROSITE" id="PS50089"/>
    </source>
</evidence>
<dbReference type="InterPro" id="IPR013083">
    <property type="entry name" value="Znf_RING/FYVE/PHD"/>
</dbReference>
<dbReference type="SUPFAM" id="SSF57850">
    <property type="entry name" value="RING/U-box"/>
    <property type="match status" value="1"/>
</dbReference>
<sequence length="123" mass="14406">MVYDERKARKQDQVQRRQDNLPQDPLERPLLNPQNDYKPINIVDPVQEPVPSGELELLHMDPKDLHTRECVICCDRDKDTAFVPCGHLCCCQACAKQFMRQALHKYCPICRNRIKETIKVYVV</sequence>
<feature type="domain" description="RING-type" evidence="3">
    <location>
        <begin position="70"/>
        <end position="111"/>
    </location>
</feature>
<accession>A0A8J8NLK1</accession>
<dbReference type="AlphaFoldDB" id="A0A8J8NLK1"/>
<dbReference type="GO" id="GO:0016567">
    <property type="term" value="P:protein ubiquitination"/>
    <property type="evidence" value="ECO:0007669"/>
    <property type="project" value="TreeGrafter"/>
</dbReference>
<dbReference type="Pfam" id="PF13920">
    <property type="entry name" value="zf-C3HC4_3"/>
    <property type="match status" value="1"/>
</dbReference>
<dbReference type="PANTHER" id="PTHR22696:SF1">
    <property type="entry name" value="E3 UBIQUITIN-PROTEIN LIGASE RNF26"/>
    <property type="match status" value="1"/>
</dbReference>
<evidence type="ECO:0000313" key="5">
    <source>
        <dbReference type="Proteomes" id="UP000785679"/>
    </source>
</evidence>
<organism evidence="4 5">
    <name type="scientific">Halteria grandinella</name>
    <dbReference type="NCBI Taxonomy" id="5974"/>
    <lineage>
        <taxon>Eukaryota</taxon>
        <taxon>Sar</taxon>
        <taxon>Alveolata</taxon>
        <taxon>Ciliophora</taxon>
        <taxon>Intramacronucleata</taxon>
        <taxon>Spirotrichea</taxon>
        <taxon>Stichotrichia</taxon>
        <taxon>Sporadotrichida</taxon>
        <taxon>Halteriidae</taxon>
        <taxon>Halteria</taxon>
    </lineage>
</organism>
<dbReference type="Gene3D" id="3.30.40.10">
    <property type="entry name" value="Zinc/RING finger domain, C3HC4 (zinc finger)"/>
    <property type="match status" value="1"/>
</dbReference>
<dbReference type="GO" id="GO:0008270">
    <property type="term" value="F:zinc ion binding"/>
    <property type="evidence" value="ECO:0007669"/>
    <property type="project" value="UniProtKB-KW"/>
</dbReference>
<feature type="compositionally biased region" description="Basic and acidic residues" evidence="2">
    <location>
        <begin position="1"/>
        <end position="19"/>
    </location>
</feature>
<dbReference type="GO" id="GO:0006511">
    <property type="term" value="P:ubiquitin-dependent protein catabolic process"/>
    <property type="evidence" value="ECO:0007669"/>
    <property type="project" value="TreeGrafter"/>
</dbReference>
<keyword evidence="1" id="KW-0862">Zinc</keyword>
<reference evidence="4" key="1">
    <citation type="submission" date="2019-06" db="EMBL/GenBank/DDBJ databases">
        <authorList>
            <person name="Zheng W."/>
        </authorList>
    </citation>
    <scope>NUCLEOTIDE SEQUENCE</scope>
    <source>
        <strain evidence="4">QDHG01</strain>
    </source>
</reference>
<keyword evidence="1" id="KW-0479">Metal-binding</keyword>
<dbReference type="PANTHER" id="PTHR22696">
    <property type="entry name" value="E3 UBIQUITIN-PROTEIN LIGASE RNF26"/>
    <property type="match status" value="1"/>
</dbReference>
<dbReference type="GO" id="GO:0061630">
    <property type="term" value="F:ubiquitin protein ligase activity"/>
    <property type="evidence" value="ECO:0007669"/>
    <property type="project" value="TreeGrafter"/>
</dbReference>
<protein>
    <recommendedName>
        <fullName evidence="3">RING-type domain-containing protein</fullName>
    </recommendedName>
</protein>
<dbReference type="PROSITE" id="PS50089">
    <property type="entry name" value="ZF_RING_2"/>
    <property type="match status" value="1"/>
</dbReference>
<dbReference type="Proteomes" id="UP000785679">
    <property type="component" value="Unassembled WGS sequence"/>
</dbReference>